<dbReference type="AlphaFoldDB" id="A0A2P7QNJ6"/>
<dbReference type="Proteomes" id="UP000241167">
    <property type="component" value="Unassembled WGS sequence"/>
</dbReference>
<dbReference type="RefSeq" id="WP_106513448.1">
    <property type="nucleotide sequence ID" value="NZ_PXYI01000004.1"/>
</dbReference>
<feature type="transmembrane region" description="Helical" evidence="1">
    <location>
        <begin position="19"/>
        <end position="40"/>
    </location>
</feature>
<keyword evidence="3" id="KW-1185">Reference proteome</keyword>
<protein>
    <submittedName>
        <fullName evidence="2">Uncharacterized protein</fullName>
    </submittedName>
</protein>
<proteinExistence type="predicted"/>
<reference evidence="2 3" key="1">
    <citation type="submission" date="2018-03" db="EMBL/GenBank/DDBJ databases">
        <title>The draft genome of Sphingosinicella sp. GL-C-18.</title>
        <authorList>
            <person name="Liu L."/>
            <person name="Li L."/>
            <person name="Liang L."/>
            <person name="Zhang X."/>
            <person name="Wang T."/>
        </authorList>
    </citation>
    <scope>NUCLEOTIDE SEQUENCE [LARGE SCALE GENOMIC DNA]</scope>
    <source>
        <strain evidence="2 3">GL-C-18</strain>
    </source>
</reference>
<evidence type="ECO:0000256" key="1">
    <source>
        <dbReference type="SAM" id="Phobius"/>
    </source>
</evidence>
<keyword evidence="1" id="KW-0812">Transmembrane</keyword>
<name>A0A2P7QNJ6_9SPHN</name>
<sequence>MQVEDAAPRLVIRHSRPKVIKVLLAVQIFGAAAVYLLFYLKSGLFSEGQMPIAILGIVAGLAIYVPASIVGTYKLARPQYVEIHCDGTVIWTPYLTDRRLRYPADVEICASKDALHFRATSNCDPSSIPLPGTIDRSMLSVPTCRQGA</sequence>
<organism evidence="2 3">
    <name type="scientific">Allosphingosinicella deserti</name>
    <dbReference type="NCBI Taxonomy" id="2116704"/>
    <lineage>
        <taxon>Bacteria</taxon>
        <taxon>Pseudomonadati</taxon>
        <taxon>Pseudomonadota</taxon>
        <taxon>Alphaproteobacteria</taxon>
        <taxon>Sphingomonadales</taxon>
        <taxon>Sphingomonadaceae</taxon>
        <taxon>Allosphingosinicella</taxon>
    </lineage>
</organism>
<comment type="caution">
    <text evidence="2">The sequence shown here is derived from an EMBL/GenBank/DDBJ whole genome shotgun (WGS) entry which is preliminary data.</text>
</comment>
<evidence type="ECO:0000313" key="3">
    <source>
        <dbReference type="Proteomes" id="UP000241167"/>
    </source>
</evidence>
<keyword evidence="1" id="KW-0472">Membrane</keyword>
<feature type="transmembrane region" description="Helical" evidence="1">
    <location>
        <begin position="52"/>
        <end position="73"/>
    </location>
</feature>
<evidence type="ECO:0000313" key="2">
    <source>
        <dbReference type="EMBL" id="PSJ39549.1"/>
    </source>
</evidence>
<keyword evidence="1" id="KW-1133">Transmembrane helix</keyword>
<gene>
    <name evidence="2" type="ORF">C7I55_13155</name>
</gene>
<dbReference type="EMBL" id="PXYI01000004">
    <property type="protein sequence ID" value="PSJ39549.1"/>
    <property type="molecule type" value="Genomic_DNA"/>
</dbReference>
<accession>A0A2P7QNJ6</accession>